<dbReference type="EMBL" id="CAKXYP010000009">
    <property type="protein sequence ID" value="CAH9416467.1"/>
    <property type="molecule type" value="Genomic_DNA"/>
</dbReference>
<evidence type="ECO:0000256" key="1">
    <source>
        <dbReference type="SAM" id="MobiDB-lite"/>
    </source>
</evidence>
<proteinExistence type="predicted"/>
<evidence type="ECO:0000313" key="3">
    <source>
        <dbReference type="Proteomes" id="UP001154015"/>
    </source>
</evidence>
<sequence>MSGSGAAAQAGARSTPPPSGPHGGSVRLGATPYVRANGRTVRTT</sequence>
<name>A0ABM9GY10_STRGL</name>
<organism evidence="2 3">
    <name type="scientific">Streptomyces globisporus</name>
    <dbReference type="NCBI Taxonomy" id="1908"/>
    <lineage>
        <taxon>Bacteria</taxon>
        <taxon>Bacillati</taxon>
        <taxon>Actinomycetota</taxon>
        <taxon>Actinomycetes</taxon>
        <taxon>Kitasatosporales</taxon>
        <taxon>Streptomycetaceae</taxon>
        <taxon>Streptomyces</taxon>
    </lineage>
</organism>
<comment type="caution">
    <text evidence="2">The sequence shown here is derived from an EMBL/GenBank/DDBJ whole genome shotgun (WGS) entry which is preliminary data.</text>
</comment>
<feature type="compositionally biased region" description="Low complexity" evidence="1">
    <location>
        <begin position="1"/>
        <end position="14"/>
    </location>
</feature>
<dbReference type="Proteomes" id="UP001154015">
    <property type="component" value="Unassembled WGS sequence"/>
</dbReference>
<protein>
    <submittedName>
        <fullName evidence="2">Uncharacterized protein</fullName>
    </submittedName>
</protein>
<keyword evidence="3" id="KW-1185">Reference proteome</keyword>
<reference evidence="2" key="1">
    <citation type="submission" date="2022-03" db="EMBL/GenBank/DDBJ databases">
        <authorList>
            <person name="Leyn A S."/>
        </authorList>
    </citation>
    <scope>NUCLEOTIDE SEQUENCE</scope>
    <source>
        <strain evidence="2">Streptomyces globisporus 4-3</strain>
    </source>
</reference>
<evidence type="ECO:0000313" key="2">
    <source>
        <dbReference type="EMBL" id="CAH9416467.1"/>
    </source>
</evidence>
<accession>A0ABM9GY10</accession>
<feature type="region of interest" description="Disordered" evidence="1">
    <location>
        <begin position="1"/>
        <end position="44"/>
    </location>
</feature>
<gene>
    <name evidence="2" type="ORF">SGL43_03492</name>
</gene>